<comment type="caution">
    <text evidence="1">The sequence shown here is derived from an EMBL/GenBank/DDBJ whole genome shotgun (WGS) entry which is preliminary data.</text>
</comment>
<organism evidence="1 2">
    <name type="scientific">Paraglaciecola mesophila KMM 241</name>
    <dbReference type="NCBI Taxonomy" id="1128912"/>
    <lineage>
        <taxon>Bacteria</taxon>
        <taxon>Pseudomonadati</taxon>
        <taxon>Pseudomonadota</taxon>
        <taxon>Gammaproteobacteria</taxon>
        <taxon>Alteromonadales</taxon>
        <taxon>Alteromonadaceae</taxon>
        <taxon>Paraglaciecola</taxon>
    </lineage>
</organism>
<protein>
    <submittedName>
        <fullName evidence="1">Uncharacterized protein</fullName>
    </submittedName>
</protein>
<dbReference type="AlphaFoldDB" id="K6YPH0"/>
<dbReference type="InterPro" id="IPR036170">
    <property type="entry name" value="YezG-like_sf"/>
</dbReference>
<dbReference type="Proteomes" id="UP000006263">
    <property type="component" value="Unassembled WGS sequence"/>
</dbReference>
<accession>K6YPH0</accession>
<dbReference type="eggNOG" id="ENOG5033N45">
    <property type="taxonomic scope" value="Bacteria"/>
</dbReference>
<evidence type="ECO:0000313" key="2">
    <source>
        <dbReference type="Proteomes" id="UP000006263"/>
    </source>
</evidence>
<proteinExistence type="predicted"/>
<name>K6YPH0_9ALTE</name>
<dbReference type="Gene3D" id="3.30.500.20">
    <property type="entry name" value="BH3703-like domains"/>
    <property type="match status" value="1"/>
</dbReference>
<reference evidence="1 2" key="1">
    <citation type="journal article" date="2017" name="Antonie Van Leeuwenhoek">
        <title>Rhizobium rhizosphaerae sp. nov., a novel species isolated from rice rhizosphere.</title>
        <authorList>
            <person name="Zhao J.J."/>
            <person name="Zhang J."/>
            <person name="Zhang R.J."/>
            <person name="Zhang C.W."/>
            <person name="Yin H.Q."/>
            <person name="Zhang X.X."/>
        </authorList>
    </citation>
    <scope>NUCLEOTIDE SEQUENCE [LARGE SCALE GENOMIC DNA]</scope>
    <source>
        <strain evidence="1 2">KMM 241</strain>
    </source>
</reference>
<evidence type="ECO:0000313" key="1">
    <source>
        <dbReference type="EMBL" id="GAC25851.1"/>
    </source>
</evidence>
<dbReference type="OrthoDB" id="72428at2"/>
<sequence>MIAETAYQTLANYLSNIVNLNHWDKLVLEADIADSMVKSVCYGLKSDERFNNLNRLNPSAAADMKKALFFLRDNIKETTGERVWTINFELLSNRKFNINYSYEKPDWLG</sequence>
<dbReference type="RefSeq" id="WP_006994002.1">
    <property type="nucleotide sequence ID" value="NZ_BAEP01000070.1"/>
</dbReference>
<gene>
    <name evidence="1" type="ORF">GMES_3574</name>
</gene>
<dbReference type="EMBL" id="BAEP01000070">
    <property type="protein sequence ID" value="GAC25851.1"/>
    <property type="molecule type" value="Genomic_DNA"/>
</dbReference>
<dbReference type="SUPFAM" id="SSF160424">
    <property type="entry name" value="BH3703-like"/>
    <property type="match status" value="1"/>
</dbReference>